<proteinExistence type="inferred from homology"/>
<dbReference type="CDD" id="cd17327">
    <property type="entry name" value="MFS_FEN2_like"/>
    <property type="match status" value="1"/>
</dbReference>
<evidence type="ECO:0000256" key="6">
    <source>
        <dbReference type="ARBA" id="ARBA00037968"/>
    </source>
</evidence>
<dbReference type="FunFam" id="1.20.1250.20:FF:000064">
    <property type="entry name" value="MFS allantoate transporter"/>
    <property type="match status" value="1"/>
</dbReference>
<dbReference type="GO" id="GO:0016020">
    <property type="term" value="C:membrane"/>
    <property type="evidence" value="ECO:0007669"/>
    <property type="project" value="UniProtKB-SubCell"/>
</dbReference>
<dbReference type="Gene3D" id="4.10.240.10">
    <property type="entry name" value="Zn(2)-C6 fungal-type DNA-binding domain"/>
    <property type="match status" value="1"/>
</dbReference>
<comment type="similarity">
    <text evidence="6">Belongs to the major facilitator superfamily. Allantoate permease family.</text>
</comment>
<evidence type="ECO:0000256" key="2">
    <source>
        <dbReference type="ARBA" id="ARBA00022448"/>
    </source>
</evidence>
<dbReference type="InterPro" id="IPR011701">
    <property type="entry name" value="MFS"/>
</dbReference>
<accession>A0A099P2I5</accession>
<evidence type="ECO:0000313" key="10">
    <source>
        <dbReference type="Proteomes" id="UP000029867"/>
    </source>
</evidence>
<feature type="transmembrane region" description="Helical" evidence="7">
    <location>
        <begin position="950"/>
        <end position="967"/>
    </location>
</feature>
<dbReference type="eggNOG" id="KOG2533">
    <property type="taxonomic scope" value="Eukaryota"/>
</dbReference>
<evidence type="ECO:0000256" key="3">
    <source>
        <dbReference type="ARBA" id="ARBA00022692"/>
    </source>
</evidence>
<dbReference type="GO" id="GO:0008270">
    <property type="term" value="F:zinc ion binding"/>
    <property type="evidence" value="ECO:0007669"/>
    <property type="project" value="InterPro"/>
</dbReference>
<dbReference type="GO" id="GO:0000981">
    <property type="term" value="F:DNA-binding transcription factor activity, RNA polymerase II-specific"/>
    <property type="evidence" value="ECO:0007669"/>
    <property type="project" value="InterPro"/>
</dbReference>
<dbReference type="SMART" id="SM00066">
    <property type="entry name" value="GAL4"/>
    <property type="match status" value="1"/>
</dbReference>
<dbReference type="PROSITE" id="PS00463">
    <property type="entry name" value="ZN2_CY6_FUNGAL_1"/>
    <property type="match status" value="1"/>
</dbReference>
<dbReference type="AlphaFoldDB" id="A0A099P2I5"/>
<evidence type="ECO:0000313" key="9">
    <source>
        <dbReference type="EMBL" id="KGK38464.1"/>
    </source>
</evidence>
<dbReference type="HOGENOM" id="CLU_292051_0_0_1"/>
<dbReference type="Proteomes" id="UP000029867">
    <property type="component" value="Unassembled WGS sequence"/>
</dbReference>
<dbReference type="InterPro" id="IPR036259">
    <property type="entry name" value="MFS_trans_sf"/>
</dbReference>
<protein>
    <recommendedName>
        <fullName evidence="8">Zn(2)-C6 fungal-type domain-containing protein</fullName>
    </recommendedName>
</protein>
<feature type="domain" description="Zn(2)-C6 fungal-type" evidence="8">
    <location>
        <begin position="15"/>
        <end position="45"/>
    </location>
</feature>
<dbReference type="InterPro" id="IPR001138">
    <property type="entry name" value="Zn2Cys6_DnaBD"/>
</dbReference>
<dbReference type="CDD" id="cd00067">
    <property type="entry name" value="GAL4"/>
    <property type="match status" value="1"/>
</dbReference>
<dbReference type="SUPFAM" id="SSF103473">
    <property type="entry name" value="MFS general substrate transporter"/>
    <property type="match status" value="1"/>
</dbReference>
<name>A0A099P2I5_PICKU</name>
<dbReference type="Pfam" id="PF00172">
    <property type="entry name" value="Zn_clus"/>
    <property type="match status" value="1"/>
</dbReference>
<reference evidence="10" key="1">
    <citation type="journal article" date="2014" name="Microb. Cell Fact.">
        <title>Exploiting Issatchenkia orientalis SD108 for succinic acid production.</title>
        <authorList>
            <person name="Xiao H."/>
            <person name="Shao Z."/>
            <person name="Jiang Y."/>
            <person name="Dole S."/>
            <person name="Zhao H."/>
        </authorList>
    </citation>
    <scope>NUCLEOTIDE SEQUENCE [LARGE SCALE GENOMIC DNA]</scope>
    <source>
        <strain evidence="10">SD108</strain>
    </source>
</reference>
<dbReference type="Pfam" id="PF07690">
    <property type="entry name" value="MFS_1"/>
    <property type="match status" value="1"/>
</dbReference>
<dbReference type="SUPFAM" id="SSF57701">
    <property type="entry name" value="Zn2/Cys6 DNA-binding domain"/>
    <property type="match status" value="1"/>
</dbReference>
<evidence type="ECO:0000256" key="4">
    <source>
        <dbReference type="ARBA" id="ARBA00022989"/>
    </source>
</evidence>
<keyword evidence="5 7" id="KW-0472">Membrane</keyword>
<gene>
    <name evidence="9" type="ORF">JL09_g2345</name>
</gene>
<dbReference type="InterPro" id="IPR021858">
    <property type="entry name" value="Fun_TF"/>
</dbReference>
<dbReference type="InterPro" id="IPR036864">
    <property type="entry name" value="Zn2-C6_fun-type_DNA-bd_sf"/>
</dbReference>
<keyword evidence="3 7" id="KW-0812">Transmembrane</keyword>
<feature type="transmembrane region" description="Helical" evidence="7">
    <location>
        <begin position="724"/>
        <end position="742"/>
    </location>
</feature>
<dbReference type="Gene3D" id="1.20.1250.20">
    <property type="entry name" value="MFS general substrate transporter like domains"/>
    <property type="match status" value="2"/>
</dbReference>
<dbReference type="GO" id="GO:0022857">
    <property type="term" value="F:transmembrane transporter activity"/>
    <property type="evidence" value="ECO:0007669"/>
    <property type="project" value="InterPro"/>
</dbReference>
<evidence type="ECO:0000256" key="7">
    <source>
        <dbReference type="SAM" id="Phobius"/>
    </source>
</evidence>
<dbReference type="VEuPathDB" id="FungiDB:C5L36_0B06260"/>
<evidence type="ECO:0000256" key="1">
    <source>
        <dbReference type="ARBA" id="ARBA00004141"/>
    </source>
</evidence>
<dbReference type="Pfam" id="PF11951">
    <property type="entry name" value="Fungal_trans_2"/>
    <property type="match status" value="1"/>
</dbReference>
<evidence type="ECO:0000256" key="5">
    <source>
        <dbReference type="ARBA" id="ARBA00023136"/>
    </source>
</evidence>
<comment type="caution">
    <text evidence="9">The sequence shown here is derived from an EMBL/GenBank/DDBJ whole genome shotgun (WGS) entry which is preliminary data.</text>
</comment>
<sequence length="1044" mass="119329">MSLRKIRSVRKSRNGCFTCKQRKKKCDEVKPVCGHCKRLGFKCNYGFKLSWVSKNQKLGKDGVELPPNFRVIEIINFTRNDMMGSMPTHHDYDFEFPRQDVPQYLFEELKKDPIIGPRISEQYLFSLYKNVLSRTKSFAGSNEACNDFVQIVIPKCDKFPALYHSVLALSALDLIKTNLKRQLETRSVLLLNIYNTLFIQYKNDAINCLHDILDGFDVNKVDMLEELVLTIVLLCNLEITNKGNKDWIQYLSEACLVLNSLSSSRITSSGVFTFAYKYFSLRYVLLLTTLDTESFLQFISNNPWPILREVFLSDLIEPMYGCSPKLIGMIYQLTLFNYQYETNEMELSTFVGKVTKIWYSLNSATYYDYNLSEELLWSAQCYELSIKLYIFSILEKQNLLLFLDDDVDYCIPELWRKLNDLSHKRKSLFFPNWCFWILVTVNIDSNDVERVKVLKLLALLQQNWPYSSVMEIKHAIITMWKVYDLGLPNRDENSPPFDTRRVVTQHNNIAITLSVRSAMFSDRDTLEKESKTNVVVENVELDNQLSAILSLNDEVNHMDAKYMDEAFKYLDNDTGDFQMDPLEEKKFIRKVDWCVMPVICGLMAVQMMDKTTNSYAALMGLRKDLTMSPEEYSWVGSSFYLGYLAFEWPANLALQKLPLSKTLGSAIIIWGIVLMCHAACKSAPTFLLCRTLLGIFEGFMNPAYIILTSQWYRQEEQFLRTCLWYGFQGFGTIIGASIAYGLQENRGGYHAFATWKVFYIITGCITVFLGIVSLLHIPDVPVKAWFLNKRDKMYAIERSKSNLQGFGNKKFKVNQLIEAFRDPVTYCIFIYAFSYGIPNGGLNNFGSILLNKDFGFSSSHASLMNMPGGGIDIVIPPLIAYLCHYKLKNFKLISMVIVNLLCVVGAALLAFTHPKGSRLTGYYLVYISTTNMAGTASLVSSNVAGHTKKLTVSTVLLVGYCVGNIVGPQTYRESQAPGYAGAKTAMLVAYVVGAVALFIIYVVYVARNRRRATEREKAEQIIDKEKLAFSDLTDLQNPEFVYDL</sequence>
<dbReference type="PROSITE" id="PS50048">
    <property type="entry name" value="ZN2_CY6_FUNGAL_2"/>
    <property type="match status" value="1"/>
</dbReference>
<feature type="transmembrane region" description="Helical" evidence="7">
    <location>
        <begin position="754"/>
        <end position="777"/>
    </location>
</feature>
<dbReference type="PANTHER" id="PTHR43791:SF1">
    <property type="entry name" value="ALLANTOATE PERMEASE"/>
    <property type="match status" value="1"/>
</dbReference>
<evidence type="ECO:0000259" key="8">
    <source>
        <dbReference type="PROSITE" id="PS50048"/>
    </source>
</evidence>
<comment type="subcellular location">
    <subcellularLocation>
        <location evidence="1">Membrane</location>
        <topology evidence="1">Multi-pass membrane protein</topology>
    </subcellularLocation>
</comment>
<dbReference type="EMBL" id="JQFK01000019">
    <property type="protein sequence ID" value="KGK38464.1"/>
    <property type="molecule type" value="Genomic_DNA"/>
</dbReference>
<feature type="transmembrane region" description="Helical" evidence="7">
    <location>
        <begin position="866"/>
        <end position="885"/>
    </location>
</feature>
<keyword evidence="4 7" id="KW-1133">Transmembrane helix</keyword>
<feature type="transmembrane region" description="Helical" evidence="7">
    <location>
        <begin position="923"/>
        <end position="943"/>
    </location>
</feature>
<dbReference type="VEuPathDB" id="FungiDB:C5L36_0B06270"/>
<feature type="transmembrane region" description="Helical" evidence="7">
    <location>
        <begin position="692"/>
        <end position="712"/>
    </location>
</feature>
<organism evidence="9 10">
    <name type="scientific">Pichia kudriavzevii</name>
    <name type="common">Yeast</name>
    <name type="synonym">Issatchenkia orientalis</name>
    <dbReference type="NCBI Taxonomy" id="4909"/>
    <lineage>
        <taxon>Eukaryota</taxon>
        <taxon>Fungi</taxon>
        <taxon>Dikarya</taxon>
        <taxon>Ascomycota</taxon>
        <taxon>Saccharomycotina</taxon>
        <taxon>Pichiomycetes</taxon>
        <taxon>Pichiales</taxon>
        <taxon>Pichiaceae</taxon>
        <taxon>Pichia</taxon>
    </lineage>
</organism>
<dbReference type="PANTHER" id="PTHR43791">
    <property type="entry name" value="PERMEASE-RELATED"/>
    <property type="match status" value="1"/>
</dbReference>
<keyword evidence="2" id="KW-0813">Transport</keyword>
<feature type="transmembrane region" description="Helical" evidence="7">
    <location>
        <begin position="987"/>
        <end position="1006"/>
    </location>
</feature>
<feature type="transmembrane region" description="Helical" evidence="7">
    <location>
        <begin position="892"/>
        <end position="911"/>
    </location>
</feature>
<feature type="transmembrane region" description="Helical" evidence="7">
    <location>
        <begin position="662"/>
        <end position="680"/>
    </location>
</feature>